<name>A0A9N8ZGY2_9GLOM</name>
<reference evidence="1" key="1">
    <citation type="submission" date="2021-06" db="EMBL/GenBank/DDBJ databases">
        <authorList>
            <person name="Kallberg Y."/>
            <person name="Tangrot J."/>
            <person name="Rosling A."/>
        </authorList>
    </citation>
    <scope>NUCLEOTIDE SEQUENCE</scope>
    <source>
        <strain evidence="1">FL130A</strain>
    </source>
</reference>
<sequence>MRCGMDEVYKKYYKCNTHGFCHDKQILILHTFHHYKRVIVNIL</sequence>
<accession>A0A9N8ZGY2</accession>
<comment type="caution">
    <text evidence="1">The sequence shown here is derived from an EMBL/GenBank/DDBJ whole genome shotgun (WGS) entry which is preliminary data.</text>
</comment>
<dbReference type="EMBL" id="CAJVPS010000540">
    <property type="protein sequence ID" value="CAG8493607.1"/>
    <property type="molecule type" value="Genomic_DNA"/>
</dbReference>
<gene>
    <name evidence="1" type="ORF">ALEPTO_LOCUS3116</name>
</gene>
<organism evidence="1 2">
    <name type="scientific">Ambispora leptoticha</name>
    <dbReference type="NCBI Taxonomy" id="144679"/>
    <lineage>
        <taxon>Eukaryota</taxon>
        <taxon>Fungi</taxon>
        <taxon>Fungi incertae sedis</taxon>
        <taxon>Mucoromycota</taxon>
        <taxon>Glomeromycotina</taxon>
        <taxon>Glomeromycetes</taxon>
        <taxon>Archaeosporales</taxon>
        <taxon>Ambisporaceae</taxon>
        <taxon>Ambispora</taxon>
    </lineage>
</organism>
<evidence type="ECO:0000313" key="1">
    <source>
        <dbReference type="EMBL" id="CAG8493607.1"/>
    </source>
</evidence>
<dbReference type="AlphaFoldDB" id="A0A9N8ZGY2"/>
<evidence type="ECO:0000313" key="2">
    <source>
        <dbReference type="Proteomes" id="UP000789508"/>
    </source>
</evidence>
<dbReference type="Proteomes" id="UP000789508">
    <property type="component" value="Unassembled WGS sequence"/>
</dbReference>
<protein>
    <submittedName>
        <fullName evidence="1">11907_t:CDS:1</fullName>
    </submittedName>
</protein>
<proteinExistence type="predicted"/>
<keyword evidence="2" id="KW-1185">Reference proteome</keyword>